<dbReference type="InterPro" id="IPR035965">
    <property type="entry name" value="PAS-like_dom_sf"/>
</dbReference>
<evidence type="ECO:0000313" key="3">
    <source>
        <dbReference type="Proteomes" id="UP000257240"/>
    </source>
</evidence>
<dbReference type="EMBL" id="DLVE01000049">
    <property type="protein sequence ID" value="HAA83864.1"/>
    <property type="molecule type" value="Genomic_DNA"/>
</dbReference>
<accession>A0A3B8NB23</accession>
<gene>
    <name evidence="2" type="ORF">DCE01_03655</name>
</gene>
<proteinExistence type="predicted"/>
<dbReference type="InterPro" id="IPR000014">
    <property type="entry name" value="PAS"/>
</dbReference>
<protein>
    <submittedName>
        <fullName evidence="2">PAS domain S-box protein</fullName>
    </submittedName>
</protein>
<dbReference type="Proteomes" id="UP000257240">
    <property type="component" value="Unassembled WGS sequence"/>
</dbReference>
<dbReference type="SMART" id="SM00091">
    <property type="entry name" value="PAS"/>
    <property type="match status" value="1"/>
</dbReference>
<sequence>MEISELQTKECAHLKDIAEAILEAPSVGVLIYQENIVYANKFFLELTGYSLEELNRMSILDIFPAEEREYLKSVVERRLRGERFTRVYK</sequence>
<organism evidence="2 3">
    <name type="scientific">Thermodesulfobacterium commune</name>
    <dbReference type="NCBI Taxonomy" id="1741"/>
    <lineage>
        <taxon>Bacteria</taxon>
        <taxon>Pseudomonadati</taxon>
        <taxon>Thermodesulfobacteriota</taxon>
        <taxon>Thermodesulfobacteria</taxon>
        <taxon>Thermodesulfobacteriales</taxon>
        <taxon>Thermodesulfobacteriaceae</taxon>
        <taxon>Thermodesulfobacterium</taxon>
    </lineage>
</organism>
<dbReference type="SUPFAM" id="SSF55785">
    <property type="entry name" value="PYP-like sensor domain (PAS domain)"/>
    <property type="match status" value="1"/>
</dbReference>
<name>A0A3B8NB23_9BACT</name>
<dbReference type="PROSITE" id="PS50112">
    <property type="entry name" value="PAS"/>
    <property type="match status" value="1"/>
</dbReference>
<dbReference type="Gene3D" id="3.30.450.20">
    <property type="entry name" value="PAS domain"/>
    <property type="match status" value="1"/>
</dbReference>
<dbReference type="Pfam" id="PF13188">
    <property type="entry name" value="PAS_8"/>
    <property type="match status" value="1"/>
</dbReference>
<dbReference type="NCBIfam" id="TIGR00229">
    <property type="entry name" value="sensory_box"/>
    <property type="match status" value="1"/>
</dbReference>
<reference evidence="2 3" key="1">
    <citation type="journal article" date="2018" name="Nat. Biotechnol.">
        <title>A standardized bacterial taxonomy based on genome phylogeny substantially revises the tree of life.</title>
        <authorList>
            <person name="Parks D.H."/>
            <person name="Chuvochina M."/>
            <person name="Waite D.W."/>
            <person name="Rinke C."/>
            <person name="Skarshewski A."/>
            <person name="Chaumeil P.A."/>
            <person name="Hugenholtz P."/>
        </authorList>
    </citation>
    <scope>NUCLEOTIDE SEQUENCE [LARGE SCALE GENOMIC DNA]</scope>
    <source>
        <strain evidence="2">UBA12529</strain>
    </source>
</reference>
<comment type="caution">
    <text evidence="2">The sequence shown here is derived from an EMBL/GenBank/DDBJ whole genome shotgun (WGS) entry which is preliminary data.</text>
</comment>
<feature type="non-terminal residue" evidence="2">
    <location>
        <position position="89"/>
    </location>
</feature>
<feature type="domain" description="PAS" evidence="1">
    <location>
        <begin position="36"/>
        <end position="82"/>
    </location>
</feature>
<dbReference type="CDD" id="cd00130">
    <property type="entry name" value="PAS"/>
    <property type="match status" value="1"/>
</dbReference>
<evidence type="ECO:0000259" key="1">
    <source>
        <dbReference type="PROSITE" id="PS50112"/>
    </source>
</evidence>
<dbReference type="AlphaFoldDB" id="A0A3B8NB23"/>
<evidence type="ECO:0000313" key="2">
    <source>
        <dbReference type="EMBL" id="HAA83864.1"/>
    </source>
</evidence>